<sequence length="66" mass="7569">MPQRAENHAKTLLSNKINITFATLLQKTRAYLPGLVHGSGNGETRPEHMDCARRQTKLEIQRRKEI</sequence>
<dbReference type="Proteomes" id="UP000003452">
    <property type="component" value="Unassembled WGS sequence"/>
</dbReference>
<dbReference type="HOGENOM" id="CLU_2822196_0_0_10"/>
<comment type="caution">
    <text evidence="1">The sequence shown here is derived from an EMBL/GenBank/DDBJ whole genome shotgun (WGS) entry which is preliminary data.</text>
</comment>
<evidence type="ECO:0000313" key="2">
    <source>
        <dbReference type="Proteomes" id="UP000003452"/>
    </source>
</evidence>
<reference evidence="1 2" key="1">
    <citation type="submission" date="2008-08" db="EMBL/GenBank/DDBJ databases">
        <title>Draft genome sequence of Bacteroides plebeius (DSM 17135).</title>
        <authorList>
            <person name="Sudarsanam P."/>
            <person name="Ley R."/>
            <person name="Guruge J."/>
            <person name="Turnbaugh P.J."/>
            <person name="Mahowald M."/>
            <person name="Liep D."/>
            <person name="Gordon J."/>
        </authorList>
    </citation>
    <scope>NUCLEOTIDE SEQUENCE [LARGE SCALE GENOMIC DNA]</scope>
    <source>
        <strain evidence="2">DSM 17135 / JCM 12973 / M2</strain>
    </source>
</reference>
<proteinExistence type="predicted"/>
<evidence type="ECO:0000313" key="1">
    <source>
        <dbReference type="EMBL" id="EDY96711.1"/>
    </source>
</evidence>
<reference evidence="1 2" key="2">
    <citation type="submission" date="2008-08" db="EMBL/GenBank/DDBJ databases">
        <authorList>
            <person name="Fulton L."/>
            <person name="Clifton S."/>
            <person name="Fulton B."/>
            <person name="Xu J."/>
            <person name="Minx P."/>
            <person name="Pepin K.H."/>
            <person name="Johnson M."/>
            <person name="Thiruvilangam P."/>
            <person name="Bhonagiri V."/>
            <person name="Nash W.E."/>
            <person name="Mardis E.R."/>
            <person name="Wilson R.K."/>
        </authorList>
    </citation>
    <scope>NUCLEOTIDE SEQUENCE [LARGE SCALE GENOMIC DNA]</scope>
    <source>
        <strain evidence="2">DSM 17135 / JCM 12973 / M2</strain>
    </source>
</reference>
<dbReference type="EMBL" id="ABQC02000012">
    <property type="protein sequence ID" value="EDY96711.1"/>
    <property type="molecule type" value="Genomic_DNA"/>
</dbReference>
<protein>
    <submittedName>
        <fullName evidence="1">Uncharacterized protein</fullName>
    </submittedName>
</protein>
<gene>
    <name evidence="1" type="ORF">BACPLE_01154</name>
</gene>
<dbReference type="AlphaFoldDB" id="B5CWR4"/>
<accession>B5CWR4</accession>
<organism evidence="1 2">
    <name type="scientific">Phocaeicola plebeius (strain DSM 17135 / JCM 12973 / CCUG 54634 / M2)</name>
    <name type="common">Bacteroides plebeius</name>
    <dbReference type="NCBI Taxonomy" id="484018"/>
    <lineage>
        <taxon>Bacteria</taxon>
        <taxon>Pseudomonadati</taxon>
        <taxon>Bacteroidota</taxon>
        <taxon>Bacteroidia</taxon>
        <taxon>Bacteroidales</taxon>
        <taxon>Bacteroidaceae</taxon>
        <taxon>Phocaeicola</taxon>
    </lineage>
</organism>
<name>B5CWR4_PHOPM</name>